<gene>
    <name evidence="7" type="primary">ispD</name>
    <name evidence="8" type="ORF">IEO70_09785</name>
</gene>
<evidence type="ECO:0000256" key="4">
    <source>
        <dbReference type="ARBA" id="ARBA00022679"/>
    </source>
</evidence>
<dbReference type="GO" id="GO:0050518">
    <property type="term" value="F:2-C-methyl-D-erythritol 4-phosphate cytidylyltransferase activity"/>
    <property type="evidence" value="ECO:0007669"/>
    <property type="project" value="UniProtKB-UniRule"/>
</dbReference>
<evidence type="ECO:0000256" key="1">
    <source>
        <dbReference type="ARBA" id="ARBA00001282"/>
    </source>
</evidence>
<keyword evidence="9" id="KW-1185">Reference proteome</keyword>
<dbReference type="InterPro" id="IPR050088">
    <property type="entry name" value="IspD/TarI_cytidylyltransf_bact"/>
</dbReference>
<reference evidence="8" key="1">
    <citation type="submission" date="2020-09" db="EMBL/GenBank/DDBJ databases">
        <title>Bacillus faecalis sp. nov., a moderately halophilic bacterium isolated from cow faeces.</title>
        <authorList>
            <person name="Jiang L."/>
            <person name="Lee J."/>
        </authorList>
    </citation>
    <scope>NUCLEOTIDE SEQUENCE</scope>
    <source>
        <strain evidence="8">AGMB 02131</strain>
    </source>
</reference>
<comment type="caution">
    <text evidence="8">The sequence shown here is derived from an EMBL/GenBank/DDBJ whole genome shotgun (WGS) entry which is preliminary data.</text>
</comment>
<dbReference type="CDD" id="cd02516">
    <property type="entry name" value="CDP-ME_synthetase"/>
    <property type="match status" value="1"/>
</dbReference>
<evidence type="ECO:0000256" key="5">
    <source>
        <dbReference type="ARBA" id="ARBA00022695"/>
    </source>
</evidence>
<evidence type="ECO:0000256" key="2">
    <source>
        <dbReference type="ARBA" id="ARBA00004787"/>
    </source>
</evidence>
<dbReference type="AlphaFoldDB" id="A0A927CW13"/>
<dbReference type="HAMAP" id="MF_00108">
    <property type="entry name" value="IspD"/>
    <property type="match status" value="1"/>
</dbReference>
<dbReference type="EMBL" id="JACXSI010000021">
    <property type="protein sequence ID" value="MBD3108658.1"/>
    <property type="molecule type" value="Genomic_DNA"/>
</dbReference>
<sequence length="233" mass="26030">MFYEVIVLAAGQGKRMKAGKNKMFLQIADTPLIIHTLKVFDNDHFCKKIILPINANERNDIEAVLQRYSFNKTIEIVSGGKERQDSVYNGLQAVDHLGDSVVLVHDGARPFVKQETISELVKMAVDKGSAIPGVRVKDTIKRVTDGQVIDTVERSSLWAVHTPQAFRVSVLKKAHEQAVESGYLGTDDASLVEAYGEKVFMVEDYYLNIKITTPEDLYFAEAILKKTAQGKEE</sequence>
<evidence type="ECO:0000313" key="8">
    <source>
        <dbReference type="EMBL" id="MBD3108658.1"/>
    </source>
</evidence>
<dbReference type="InterPro" id="IPR029044">
    <property type="entry name" value="Nucleotide-diphossugar_trans"/>
</dbReference>
<name>A0A927CW13_9BACI</name>
<comment type="catalytic activity">
    <reaction evidence="1 7">
        <text>2-C-methyl-D-erythritol 4-phosphate + CTP + H(+) = 4-CDP-2-C-methyl-D-erythritol + diphosphate</text>
        <dbReference type="Rhea" id="RHEA:13429"/>
        <dbReference type="ChEBI" id="CHEBI:15378"/>
        <dbReference type="ChEBI" id="CHEBI:33019"/>
        <dbReference type="ChEBI" id="CHEBI:37563"/>
        <dbReference type="ChEBI" id="CHEBI:57823"/>
        <dbReference type="ChEBI" id="CHEBI:58262"/>
        <dbReference type="EC" id="2.7.7.60"/>
    </reaction>
</comment>
<feature type="site" description="Positions MEP for the nucleophilic attack" evidence="7">
    <location>
        <position position="210"/>
    </location>
</feature>
<keyword evidence="5 7" id="KW-0548">Nucleotidyltransferase</keyword>
<protein>
    <recommendedName>
        <fullName evidence="7">2-C-methyl-D-erythritol 4-phosphate cytidylyltransferase</fullName>
        <ecNumber evidence="7">2.7.7.60</ecNumber>
    </recommendedName>
    <alternativeName>
        <fullName evidence="7">4-diphosphocytidyl-2C-methyl-D-erythritol synthase</fullName>
    </alternativeName>
    <alternativeName>
        <fullName evidence="7">MEP cytidylyltransferase</fullName>
        <shortName evidence="7">MCT</shortName>
    </alternativeName>
</protein>
<evidence type="ECO:0000313" key="9">
    <source>
        <dbReference type="Proteomes" id="UP000602076"/>
    </source>
</evidence>
<dbReference type="Gene3D" id="3.90.550.10">
    <property type="entry name" value="Spore Coat Polysaccharide Biosynthesis Protein SpsA, Chain A"/>
    <property type="match status" value="1"/>
</dbReference>
<evidence type="ECO:0000256" key="3">
    <source>
        <dbReference type="ARBA" id="ARBA00009789"/>
    </source>
</evidence>
<dbReference type="PANTHER" id="PTHR32125">
    <property type="entry name" value="2-C-METHYL-D-ERYTHRITOL 4-PHOSPHATE CYTIDYLYLTRANSFERASE, CHLOROPLASTIC"/>
    <property type="match status" value="1"/>
</dbReference>
<dbReference type="InterPro" id="IPR034683">
    <property type="entry name" value="IspD/TarI"/>
</dbReference>
<comment type="pathway">
    <text evidence="2 7">Isoprenoid biosynthesis; isopentenyl diphosphate biosynthesis via DXP pathway; isopentenyl diphosphate from 1-deoxy-D-xylulose 5-phosphate: step 2/6.</text>
</comment>
<evidence type="ECO:0000256" key="6">
    <source>
        <dbReference type="ARBA" id="ARBA00023229"/>
    </source>
</evidence>
<evidence type="ECO:0000256" key="7">
    <source>
        <dbReference type="HAMAP-Rule" id="MF_00108"/>
    </source>
</evidence>
<keyword evidence="6 7" id="KW-0414">Isoprene biosynthesis</keyword>
<keyword evidence="4 7" id="KW-0808">Transferase</keyword>
<dbReference type="PANTHER" id="PTHR32125:SF4">
    <property type="entry name" value="2-C-METHYL-D-ERYTHRITOL 4-PHOSPHATE CYTIDYLYLTRANSFERASE, CHLOROPLASTIC"/>
    <property type="match status" value="1"/>
</dbReference>
<dbReference type="FunFam" id="3.90.550.10:FF:000003">
    <property type="entry name" value="2-C-methyl-D-erythritol 4-phosphate cytidylyltransferase"/>
    <property type="match status" value="1"/>
</dbReference>
<dbReference type="GO" id="GO:0019288">
    <property type="term" value="P:isopentenyl diphosphate biosynthetic process, methylerythritol 4-phosphate pathway"/>
    <property type="evidence" value="ECO:0007669"/>
    <property type="project" value="UniProtKB-UniRule"/>
</dbReference>
<comment type="function">
    <text evidence="7">Catalyzes the formation of 4-diphosphocytidyl-2-C-methyl-D-erythritol from CTP and 2-C-methyl-D-erythritol 4-phosphate (MEP).</text>
</comment>
<dbReference type="InterPro" id="IPR018294">
    <property type="entry name" value="ISPD_synthase_CS"/>
</dbReference>
<dbReference type="EC" id="2.7.7.60" evidence="7"/>
<dbReference type="InterPro" id="IPR001228">
    <property type="entry name" value="IspD"/>
</dbReference>
<dbReference type="Proteomes" id="UP000602076">
    <property type="component" value="Unassembled WGS sequence"/>
</dbReference>
<feature type="site" description="Transition state stabilizer" evidence="7">
    <location>
        <position position="15"/>
    </location>
</feature>
<dbReference type="Pfam" id="PF01128">
    <property type="entry name" value="IspD"/>
    <property type="match status" value="1"/>
</dbReference>
<feature type="site" description="Positions MEP for the nucleophilic attack" evidence="7">
    <location>
        <position position="154"/>
    </location>
</feature>
<organism evidence="8 9">
    <name type="scientific">Peribacillus faecalis</name>
    <dbReference type="NCBI Taxonomy" id="2772559"/>
    <lineage>
        <taxon>Bacteria</taxon>
        <taxon>Bacillati</taxon>
        <taxon>Bacillota</taxon>
        <taxon>Bacilli</taxon>
        <taxon>Bacillales</taxon>
        <taxon>Bacillaceae</taxon>
        <taxon>Peribacillus</taxon>
    </lineage>
</organism>
<accession>A0A927CW13</accession>
<dbReference type="NCBIfam" id="TIGR00453">
    <property type="entry name" value="ispD"/>
    <property type="match status" value="1"/>
</dbReference>
<comment type="similarity">
    <text evidence="3 7">Belongs to the IspD/TarI cytidylyltransferase family. IspD subfamily.</text>
</comment>
<feature type="site" description="Transition state stabilizer" evidence="7">
    <location>
        <position position="22"/>
    </location>
</feature>
<dbReference type="PROSITE" id="PS01295">
    <property type="entry name" value="ISPD"/>
    <property type="match status" value="1"/>
</dbReference>
<dbReference type="SUPFAM" id="SSF53448">
    <property type="entry name" value="Nucleotide-diphospho-sugar transferases"/>
    <property type="match status" value="1"/>
</dbReference>
<proteinExistence type="inferred from homology"/>
<dbReference type="RefSeq" id="WP_190998193.1">
    <property type="nucleotide sequence ID" value="NZ_JACXSI010000021.1"/>
</dbReference>